<evidence type="ECO:0000256" key="1">
    <source>
        <dbReference type="ARBA" id="ARBA00023015"/>
    </source>
</evidence>
<evidence type="ECO:0000256" key="2">
    <source>
        <dbReference type="ARBA" id="ARBA00023125"/>
    </source>
</evidence>
<feature type="transmembrane region" description="Helical" evidence="4">
    <location>
        <begin position="6"/>
        <end position="28"/>
    </location>
</feature>
<dbReference type="RefSeq" id="WP_089373131.1">
    <property type="nucleotide sequence ID" value="NZ_BMEP01000004.1"/>
</dbReference>
<evidence type="ECO:0000256" key="4">
    <source>
        <dbReference type="SAM" id="Phobius"/>
    </source>
</evidence>
<sequence length="374" mass="44369">MSEPAFTTWTSLFLIVSAIGSFLSILLFTDKNGKKNNWPIAFIILGFSLVLIQYVLIWTHYKNEYPYVYFFDDVWYFFFGPLFYVYILKFYIKEYKINVIHFIIPVIYSVMAVIYFVKTAGFTQFEGIKEEVLFKLYWTLKSPWVGIGILIIYIIVCYDFIKIHKPSKENLATQLRSKWITFLLSLFSLFVFAYISYYVLVKFSFFNATWDYAISFTMAIGVYGIGYMVYMEPKIFNGELLTSLFEPPKKEKETLRLETKKEFYKQLTQYIETTKPYLNNDLRLVDIASHLGLPTHIVSQLINEIAQKNFNQFINDYRLKEAENLLKNEPDMSIHQMYFHLGFNSRTTFYNVFKNKHNCTPLEYKSLNRSKTLS</sequence>
<dbReference type="PANTHER" id="PTHR43280">
    <property type="entry name" value="ARAC-FAMILY TRANSCRIPTIONAL REGULATOR"/>
    <property type="match status" value="1"/>
</dbReference>
<dbReference type="PANTHER" id="PTHR43280:SF29">
    <property type="entry name" value="ARAC-FAMILY TRANSCRIPTIONAL REGULATOR"/>
    <property type="match status" value="1"/>
</dbReference>
<dbReference type="EMBL" id="FZNY01000007">
    <property type="protein sequence ID" value="SNS15229.1"/>
    <property type="molecule type" value="Genomic_DNA"/>
</dbReference>
<dbReference type="OrthoDB" id="5492415at2"/>
<dbReference type="InterPro" id="IPR018060">
    <property type="entry name" value="HTH_AraC"/>
</dbReference>
<dbReference type="Proteomes" id="UP000198379">
    <property type="component" value="Unassembled WGS sequence"/>
</dbReference>
<reference evidence="6 7" key="1">
    <citation type="submission" date="2017-06" db="EMBL/GenBank/DDBJ databases">
        <authorList>
            <person name="Kim H.J."/>
            <person name="Triplett B.A."/>
        </authorList>
    </citation>
    <scope>NUCLEOTIDE SEQUENCE [LARGE SCALE GENOMIC DNA]</scope>
    <source>
        <strain evidence="6 7">DSM 25597</strain>
    </source>
</reference>
<organism evidence="6 7">
    <name type="scientific">Dokdonia pacifica</name>
    <dbReference type="NCBI Taxonomy" id="1627892"/>
    <lineage>
        <taxon>Bacteria</taxon>
        <taxon>Pseudomonadati</taxon>
        <taxon>Bacteroidota</taxon>
        <taxon>Flavobacteriia</taxon>
        <taxon>Flavobacteriales</taxon>
        <taxon>Flavobacteriaceae</taxon>
        <taxon>Dokdonia</taxon>
    </lineage>
</organism>
<proteinExistence type="predicted"/>
<protein>
    <submittedName>
        <fullName evidence="6">AraC-type DNA-binding protein</fullName>
    </submittedName>
</protein>
<keyword evidence="3" id="KW-0804">Transcription</keyword>
<feature type="domain" description="HTH araC/xylS-type" evidence="5">
    <location>
        <begin position="265"/>
        <end position="367"/>
    </location>
</feature>
<dbReference type="GO" id="GO:0003700">
    <property type="term" value="F:DNA-binding transcription factor activity"/>
    <property type="evidence" value="ECO:0007669"/>
    <property type="project" value="InterPro"/>
</dbReference>
<keyword evidence="1" id="KW-0805">Transcription regulation</keyword>
<gene>
    <name evidence="6" type="ORF">SAMN06265376_107130</name>
</gene>
<dbReference type="PROSITE" id="PS01124">
    <property type="entry name" value="HTH_ARAC_FAMILY_2"/>
    <property type="match status" value="1"/>
</dbReference>
<name>A0A239C5N9_9FLAO</name>
<accession>A0A239C5N9</accession>
<feature type="transmembrane region" description="Helical" evidence="4">
    <location>
        <begin position="137"/>
        <end position="158"/>
    </location>
</feature>
<dbReference type="Pfam" id="PF12833">
    <property type="entry name" value="HTH_18"/>
    <property type="match status" value="1"/>
</dbReference>
<evidence type="ECO:0000313" key="7">
    <source>
        <dbReference type="Proteomes" id="UP000198379"/>
    </source>
</evidence>
<keyword evidence="2 6" id="KW-0238">DNA-binding</keyword>
<evidence type="ECO:0000313" key="6">
    <source>
        <dbReference type="EMBL" id="SNS15229.1"/>
    </source>
</evidence>
<evidence type="ECO:0000259" key="5">
    <source>
        <dbReference type="PROSITE" id="PS01124"/>
    </source>
</evidence>
<feature type="transmembrane region" description="Helical" evidence="4">
    <location>
        <begin position="212"/>
        <end position="230"/>
    </location>
</feature>
<keyword evidence="4" id="KW-0812">Transmembrane</keyword>
<dbReference type="SUPFAM" id="SSF46689">
    <property type="entry name" value="Homeodomain-like"/>
    <property type="match status" value="1"/>
</dbReference>
<keyword evidence="4" id="KW-1133">Transmembrane helix</keyword>
<dbReference type="AlphaFoldDB" id="A0A239C5N9"/>
<keyword evidence="4" id="KW-0472">Membrane</keyword>
<feature type="transmembrane region" description="Helical" evidence="4">
    <location>
        <begin position="40"/>
        <end position="61"/>
    </location>
</feature>
<dbReference type="SMART" id="SM00342">
    <property type="entry name" value="HTH_ARAC"/>
    <property type="match status" value="1"/>
</dbReference>
<dbReference type="InterPro" id="IPR009057">
    <property type="entry name" value="Homeodomain-like_sf"/>
</dbReference>
<keyword evidence="7" id="KW-1185">Reference proteome</keyword>
<dbReference type="GO" id="GO:0043565">
    <property type="term" value="F:sequence-specific DNA binding"/>
    <property type="evidence" value="ECO:0007669"/>
    <property type="project" value="InterPro"/>
</dbReference>
<evidence type="ECO:0000256" key="3">
    <source>
        <dbReference type="ARBA" id="ARBA00023163"/>
    </source>
</evidence>
<feature type="transmembrane region" description="Helical" evidence="4">
    <location>
        <begin position="67"/>
        <end position="87"/>
    </location>
</feature>
<feature type="transmembrane region" description="Helical" evidence="4">
    <location>
        <begin position="179"/>
        <end position="200"/>
    </location>
</feature>
<dbReference type="Gene3D" id="1.10.10.60">
    <property type="entry name" value="Homeodomain-like"/>
    <property type="match status" value="2"/>
</dbReference>
<feature type="transmembrane region" description="Helical" evidence="4">
    <location>
        <begin position="99"/>
        <end position="117"/>
    </location>
</feature>